<sequence length="179" mass="18799">MARNHTSASGGQDPILAPASGNTVRGRGRRRARGRGRGRVAAPVDVQVPVATQGRDRTVPPDAEVIHGDVQDRVEGDGPAQAPTSTIVPPVLQDTLARMLGMLEGMAQAGALPVTSDGSQTRVGGQTPDPIVAPDSQTPRTQPAAAVAPRLDSMEFPDMTSHLVNRPSMTIDEQKMFGR</sequence>
<dbReference type="Proteomes" id="UP000694930">
    <property type="component" value="Chromosome 1"/>
</dbReference>
<organism evidence="2 3">
    <name type="scientific">Solanum pennellii</name>
    <name type="common">Tomato</name>
    <name type="synonym">Lycopersicon pennellii</name>
    <dbReference type="NCBI Taxonomy" id="28526"/>
    <lineage>
        <taxon>Eukaryota</taxon>
        <taxon>Viridiplantae</taxon>
        <taxon>Streptophyta</taxon>
        <taxon>Embryophyta</taxon>
        <taxon>Tracheophyta</taxon>
        <taxon>Spermatophyta</taxon>
        <taxon>Magnoliopsida</taxon>
        <taxon>eudicotyledons</taxon>
        <taxon>Gunneridae</taxon>
        <taxon>Pentapetalae</taxon>
        <taxon>asterids</taxon>
        <taxon>lamiids</taxon>
        <taxon>Solanales</taxon>
        <taxon>Solanaceae</taxon>
        <taxon>Solanoideae</taxon>
        <taxon>Solaneae</taxon>
        <taxon>Solanum</taxon>
        <taxon>Solanum subgen. Lycopersicon</taxon>
    </lineage>
</organism>
<reference evidence="2" key="1">
    <citation type="journal article" date="2014" name="Nat. Genet.">
        <title>The genome of the stress-tolerant wild tomato species Solanum pennellii.</title>
        <authorList>
            <person name="Bolger A."/>
            <person name="Scossa F."/>
            <person name="Bolger M.E."/>
            <person name="Lanz C."/>
            <person name="Maumus F."/>
            <person name="Tohge T."/>
            <person name="Quesneville H."/>
            <person name="Alseekh S."/>
            <person name="Sorensen I."/>
            <person name="Lichtenstein G."/>
            <person name="Fich E.A."/>
            <person name="Conte M."/>
            <person name="Keller H."/>
            <person name="Schneeberger K."/>
            <person name="Schwacke R."/>
            <person name="Ofner I."/>
            <person name="Vrebalov J."/>
            <person name="Xu Y."/>
            <person name="Osorio S."/>
            <person name="Aflitos S.A."/>
            <person name="Schijlen E."/>
            <person name="Jimenez-Gomez J.M."/>
            <person name="Ryngajllo M."/>
            <person name="Kimura S."/>
            <person name="Kumar R."/>
            <person name="Koenig D."/>
            <person name="Headland L.R."/>
            <person name="Maloof J.N."/>
            <person name="Sinha N."/>
            <person name="van Ham R.C."/>
            <person name="Lankhorst R.K."/>
            <person name="Mao L."/>
            <person name="Vogel A."/>
            <person name="Arsova B."/>
            <person name="Panstruga R."/>
            <person name="Fei Z."/>
            <person name="Rose J.K."/>
            <person name="Zamir D."/>
            <person name="Carrari F."/>
            <person name="Giovannoni J.J."/>
            <person name="Weigel D."/>
            <person name="Usadel B."/>
            <person name="Fernie A.R."/>
        </authorList>
    </citation>
    <scope>NUCLEOTIDE SEQUENCE [LARGE SCALE GENOMIC DNA]</scope>
    <source>
        <strain evidence="2">cv. LA0716</strain>
    </source>
</reference>
<evidence type="ECO:0000313" key="2">
    <source>
        <dbReference type="Proteomes" id="UP000694930"/>
    </source>
</evidence>
<dbReference type="RefSeq" id="XP_027770566.1">
    <property type="nucleotide sequence ID" value="XM_027914765.1"/>
</dbReference>
<evidence type="ECO:0000313" key="3">
    <source>
        <dbReference type="RefSeq" id="XP_027770566.1"/>
    </source>
</evidence>
<name>A0ABM1V498_SOLPN</name>
<proteinExistence type="predicted"/>
<feature type="non-terminal residue" evidence="3">
    <location>
        <position position="179"/>
    </location>
</feature>
<feature type="region of interest" description="Disordered" evidence="1">
    <location>
        <begin position="117"/>
        <end position="143"/>
    </location>
</feature>
<evidence type="ECO:0000256" key="1">
    <source>
        <dbReference type="SAM" id="MobiDB-lite"/>
    </source>
</evidence>
<reference evidence="3" key="2">
    <citation type="submission" date="2025-08" db="UniProtKB">
        <authorList>
            <consortium name="RefSeq"/>
        </authorList>
    </citation>
    <scope>IDENTIFICATION</scope>
</reference>
<protein>
    <submittedName>
        <fullName evidence="3">Uncharacterized protein LOC114076123</fullName>
    </submittedName>
</protein>
<feature type="compositionally biased region" description="Polar residues" evidence="1">
    <location>
        <begin position="1"/>
        <end position="10"/>
    </location>
</feature>
<feature type="region of interest" description="Disordered" evidence="1">
    <location>
        <begin position="1"/>
        <end position="45"/>
    </location>
</feature>
<gene>
    <name evidence="3" type="primary">LOC114076123</name>
</gene>
<accession>A0ABM1V498</accession>
<feature type="compositionally biased region" description="Basic residues" evidence="1">
    <location>
        <begin position="26"/>
        <end position="38"/>
    </location>
</feature>
<dbReference type="GeneID" id="114076123"/>
<keyword evidence="2" id="KW-1185">Reference proteome</keyword>